<accession>A0A9W8YNB4</accession>
<dbReference type="InterPro" id="IPR002989">
    <property type="entry name" value="Mycobac_pentapep"/>
</dbReference>
<dbReference type="PANTHER" id="PTHR34587:SF2">
    <property type="entry name" value="G-PROTEIN COUPLED RECEPTORS FAMILY 1 PROFILE DOMAIN-CONTAINING PROTEIN"/>
    <property type="match status" value="1"/>
</dbReference>
<feature type="region of interest" description="Disordered" evidence="1">
    <location>
        <begin position="376"/>
        <end position="417"/>
    </location>
</feature>
<dbReference type="Pfam" id="PF01469">
    <property type="entry name" value="Pentapeptide_2"/>
    <property type="match status" value="1"/>
</dbReference>
<sequence>MYSKVVFSASALFALAAAQNNNNNNNNNAADSTTLSPNAIQSGSFLDGGDGLGAEDGQALSTTSKNNFINFCDGKTLTNGLQITDGSCNGIVMGDIPAKADMISSILTFPKNGDTIAAEQDFTITVQTQNLQAGAFTNADATYYSAPQQLNGQGQVIGHTHITVQDLGNSLNPSTPPDPTQFAFFKGINDAGNGKGLLSADVAGGLPAGNFRVCTLTSAQNHQPVIMPVAQRGSQDDCTKFTVSANAGNANGGNANGGNANAGNNANAGQANGANANASGGNANANAGQAAAAKGNAGQANAGQANAGQANAGQANGANANASGANANANAGQAAAAKGNAGQANAGQANAGQANAGQANAGQANAGQAAAAKGNAGQANGANANASGANANANDAKKQQAGKNKRLARLASREFVA</sequence>
<evidence type="ECO:0000313" key="4">
    <source>
        <dbReference type="Proteomes" id="UP001140453"/>
    </source>
</evidence>
<organism evidence="3 4">
    <name type="scientific">Gnomoniopsis smithogilvyi</name>
    <dbReference type="NCBI Taxonomy" id="1191159"/>
    <lineage>
        <taxon>Eukaryota</taxon>
        <taxon>Fungi</taxon>
        <taxon>Dikarya</taxon>
        <taxon>Ascomycota</taxon>
        <taxon>Pezizomycotina</taxon>
        <taxon>Sordariomycetes</taxon>
        <taxon>Sordariomycetidae</taxon>
        <taxon>Diaporthales</taxon>
        <taxon>Gnomoniaceae</taxon>
        <taxon>Gnomoniopsis</taxon>
    </lineage>
</organism>
<evidence type="ECO:0000313" key="3">
    <source>
        <dbReference type="EMBL" id="KAJ4388003.1"/>
    </source>
</evidence>
<feature type="chain" id="PRO_5040851508" description="Ribosomal protein s17" evidence="2">
    <location>
        <begin position="19"/>
        <end position="417"/>
    </location>
</feature>
<reference evidence="3" key="1">
    <citation type="submission" date="2022-10" db="EMBL/GenBank/DDBJ databases">
        <title>Tapping the CABI collections for fungal endophytes: first genome assemblies for Collariella, Neodidymelliopsis, Ascochyta clinopodiicola, Didymella pomorum, Didymosphaeria variabile, Neocosmospora piperis and Neocucurbitaria cava.</title>
        <authorList>
            <person name="Hill R."/>
        </authorList>
    </citation>
    <scope>NUCLEOTIDE SEQUENCE</scope>
    <source>
        <strain evidence="3">IMI 355082</strain>
    </source>
</reference>
<evidence type="ECO:0008006" key="5">
    <source>
        <dbReference type="Google" id="ProtNLM"/>
    </source>
</evidence>
<dbReference type="EMBL" id="JAPEVB010000005">
    <property type="protein sequence ID" value="KAJ4388003.1"/>
    <property type="molecule type" value="Genomic_DNA"/>
</dbReference>
<dbReference type="OrthoDB" id="2336871at2759"/>
<dbReference type="InterPro" id="IPR053216">
    <property type="entry name" value="Appressorial_penetr-assoc"/>
</dbReference>
<proteinExistence type="predicted"/>
<feature type="signal peptide" evidence="2">
    <location>
        <begin position="1"/>
        <end position="18"/>
    </location>
</feature>
<keyword evidence="2" id="KW-0732">Signal</keyword>
<keyword evidence="4" id="KW-1185">Reference proteome</keyword>
<name>A0A9W8YNB4_9PEZI</name>
<evidence type="ECO:0000256" key="1">
    <source>
        <dbReference type="SAM" id="MobiDB-lite"/>
    </source>
</evidence>
<dbReference type="PANTHER" id="PTHR34587">
    <property type="entry name" value="VWFA DOMAIN-CONTAINING PROTEIN"/>
    <property type="match status" value="1"/>
</dbReference>
<evidence type="ECO:0000256" key="2">
    <source>
        <dbReference type="SAM" id="SignalP"/>
    </source>
</evidence>
<feature type="compositionally biased region" description="Low complexity" evidence="1">
    <location>
        <begin position="376"/>
        <end position="402"/>
    </location>
</feature>
<protein>
    <recommendedName>
        <fullName evidence="5">Ribosomal protein s17</fullName>
    </recommendedName>
</protein>
<comment type="caution">
    <text evidence="3">The sequence shown here is derived from an EMBL/GenBank/DDBJ whole genome shotgun (WGS) entry which is preliminary data.</text>
</comment>
<dbReference type="AlphaFoldDB" id="A0A9W8YNB4"/>
<dbReference type="Proteomes" id="UP001140453">
    <property type="component" value="Unassembled WGS sequence"/>
</dbReference>
<gene>
    <name evidence="3" type="ORF">N0V93_008606</name>
</gene>